<dbReference type="InterPro" id="IPR018478">
    <property type="entry name" value="Sporu_reg_WhiA_N_dom"/>
</dbReference>
<sequence length="344" mass="36529">MPPWTLTADVRQELLGVTVTSPDVLTAEVSALLRYTGSMHLVDGEIVVEAEVEGAGTSRRLVDAVEELFSLPVDDGCLPPAGRDSRTGAAPARPTVPDSSWYHLRWSRGGTELARRTGLIDRGGHPVRGLPPFIIGGSAAQCAAAWRGAFLAHGSVGDPGRPAALSVATPSNESALALVGAARRIGVTARTREVRGVNRVVVRDSEGTAELLGQMGAARGRRRWEEQCRHRESRSGSTRLANFDDANLRRSARAAATAAARVGRALELLGDDVPEHLHQAGVLRVTHREASLEELGHLAVPPMTKDAVAGRIRRLLTMADRRARELGVPDTTAAVDHGGADTVP</sequence>
<gene>
    <name evidence="4 8" type="primary">whiA</name>
    <name evidence="8" type="ORF">Csp1_13730</name>
</gene>
<feature type="domain" description="WhiA LAGLIDADG-like" evidence="7">
    <location>
        <begin position="143"/>
        <end position="234"/>
    </location>
</feature>
<comment type="similarity">
    <text evidence="4">Belongs to the WhiA family.</text>
</comment>
<dbReference type="Pfam" id="PF14527">
    <property type="entry name" value="LAGLIDADG_WhiA"/>
    <property type="match status" value="1"/>
</dbReference>
<evidence type="ECO:0000256" key="3">
    <source>
        <dbReference type="ARBA" id="ARBA00023306"/>
    </source>
</evidence>
<dbReference type="GO" id="GO:0051301">
    <property type="term" value="P:cell division"/>
    <property type="evidence" value="ECO:0007669"/>
    <property type="project" value="UniProtKB-UniRule"/>
</dbReference>
<evidence type="ECO:0000259" key="6">
    <source>
        <dbReference type="Pfam" id="PF10298"/>
    </source>
</evidence>
<dbReference type="Pfam" id="PF02650">
    <property type="entry name" value="HTH_WhiA"/>
    <property type="match status" value="1"/>
</dbReference>
<dbReference type="GO" id="GO:0043937">
    <property type="term" value="P:regulation of sporulation"/>
    <property type="evidence" value="ECO:0007669"/>
    <property type="project" value="InterPro"/>
</dbReference>
<dbReference type="InterPro" id="IPR023054">
    <property type="entry name" value="Sporulation_regulator_WhiA_C"/>
</dbReference>
<dbReference type="EMBL" id="CP024988">
    <property type="protein sequence ID" value="AWT26165.1"/>
    <property type="molecule type" value="Genomic_DNA"/>
</dbReference>
<dbReference type="KEGG" id="cpre:Csp1_13730"/>
<dbReference type="HAMAP" id="MF_01420">
    <property type="entry name" value="HTH_type_WhiA"/>
    <property type="match status" value="1"/>
</dbReference>
<dbReference type="AlphaFoldDB" id="A0A2Z3YMK1"/>
<evidence type="ECO:0000313" key="8">
    <source>
        <dbReference type="EMBL" id="AWT26165.1"/>
    </source>
</evidence>
<dbReference type="NCBIfam" id="TIGR00647">
    <property type="entry name" value="DNA_bind_WhiA"/>
    <property type="match status" value="1"/>
</dbReference>
<evidence type="ECO:0000256" key="1">
    <source>
        <dbReference type="ARBA" id="ARBA00022618"/>
    </source>
</evidence>
<comment type="function">
    <text evidence="4">Involved in cell division and chromosome segregation.</text>
</comment>
<dbReference type="PANTHER" id="PTHR37307">
    <property type="entry name" value="CELL DIVISION PROTEIN WHIA-RELATED"/>
    <property type="match status" value="1"/>
</dbReference>
<dbReference type="PANTHER" id="PTHR37307:SF1">
    <property type="entry name" value="CELL DIVISION PROTEIN WHIA-RELATED"/>
    <property type="match status" value="1"/>
</dbReference>
<reference evidence="9" key="1">
    <citation type="submission" date="2017-11" db="EMBL/GenBank/DDBJ databases">
        <title>Otitis media/interna in a cat caused by the recently described species Corynebacterium provencense.</title>
        <authorList>
            <person name="Kittl S."/>
            <person name="Brodard I."/>
            <person name="Rychener L."/>
            <person name="Jores J."/>
            <person name="Roosje P."/>
            <person name="Gobeli Brawand S."/>
        </authorList>
    </citation>
    <scope>NUCLEOTIDE SEQUENCE [LARGE SCALE GENOMIC DNA]</scope>
    <source>
        <strain evidence="9">17KM38</strain>
    </source>
</reference>
<dbReference type="Proteomes" id="UP000247696">
    <property type="component" value="Chromosome"/>
</dbReference>
<keyword evidence="9" id="KW-1185">Reference proteome</keyword>
<dbReference type="InterPro" id="IPR027434">
    <property type="entry name" value="Homing_endonucl"/>
</dbReference>
<evidence type="ECO:0000259" key="5">
    <source>
        <dbReference type="Pfam" id="PF02650"/>
    </source>
</evidence>
<keyword evidence="2 4" id="KW-0238">DNA-binding</keyword>
<feature type="domain" description="Sporulation transcription regulator WhiA N-terminal" evidence="6">
    <location>
        <begin position="26"/>
        <end position="72"/>
    </location>
</feature>
<evidence type="ECO:0000256" key="2">
    <source>
        <dbReference type="ARBA" id="ARBA00023125"/>
    </source>
</evidence>
<organism evidence="8 9">
    <name type="scientific">Corynebacterium provencense</name>
    <dbReference type="NCBI Taxonomy" id="1737425"/>
    <lineage>
        <taxon>Bacteria</taxon>
        <taxon>Bacillati</taxon>
        <taxon>Actinomycetota</taxon>
        <taxon>Actinomycetes</taxon>
        <taxon>Mycobacteriales</taxon>
        <taxon>Corynebacteriaceae</taxon>
        <taxon>Corynebacterium</taxon>
    </lineage>
</organism>
<dbReference type="InterPro" id="IPR039518">
    <property type="entry name" value="WhiA_LAGLIDADG_dom"/>
</dbReference>
<dbReference type="InterPro" id="IPR003802">
    <property type="entry name" value="Sporulation_regulator_WhiA"/>
</dbReference>
<feature type="domain" description="Sporulation regulator WhiA C-terminal" evidence="5">
    <location>
        <begin position="239"/>
        <end position="319"/>
    </location>
</feature>
<dbReference type="STRING" id="1737425.GCA_900049755_02027"/>
<dbReference type="Gene3D" id="3.10.28.10">
    <property type="entry name" value="Homing endonucleases"/>
    <property type="match status" value="1"/>
</dbReference>
<evidence type="ECO:0000256" key="4">
    <source>
        <dbReference type="HAMAP-Rule" id="MF_01420"/>
    </source>
</evidence>
<accession>A0A2Z3YMK1</accession>
<dbReference type="GO" id="GO:0003677">
    <property type="term" value="F:DNA binding"/>
    <property type="evidence" value="ECO:0007669"/>
    <property type="project" value="UniProtKB-UniRule"/>
</dbReference>
<name>A0A2Z3YMK1_9CORY</name>
<evidence type="ECO:0000259" key="7">
    <source>
        <dbReference type="Pfam" id="PF14527"/>
    </source>
</evidence>
<proteinExistence type="inferred from homology"/>
<protein>
    <recommendedName>
        <fullName evidence="4">Probable cell division protein WhiA</fullName>
    </recommendedName>
</protein>
<dbReference type="Pfam" id="PF10298">
    <property type="entry name" value="WhiA_N"/>
    <property type="match status" value="1"/>
</dbReference>
<evidence type="ECO:0000313" key="9">
    <source>
        <dbReference type="Proteomes" id="UP000247696"/>
    </source>
</evidence>
<keyword evidence="3 4" id="KW-0131">Cell cycle</keyword>
<keyword evidence="1 4" id="KW-0132">Cell division</keyword>